<organism evidence="1 2">
    <name type="scientific">Methylomonas lenta</name>
    <dbReference type="NCBI Taxonomy" id="980561"/>
    <lineage>
        <taxon>Bacteria</taxon>
        <taxon>Pseudomonadati</taxon>
        <taxon>Pseudomonadota</taxon>
        <taxon>Gammaproteobacteria</taxon>
        <taxon>Methylococcales</taxon>
        <taxon>Methylococcaceae</taxon>
        <taxon>Methylomonas</taxon>
    </lineage>
</organism>
<dbReference type="STRING" id="980561.A1359_02185"/>
<dbReference type="AlphaFoldDB" id="A0A177MUC6"/>
<keyword evidence="2" id="KW-1185">Reference proteome</keyword>
<name>A0A177MUC6_9GAMM</name>
<accession>A0A177MUC6</accession>
<dbReference type="OrthoDB" id="7308176at2"/>
<dbReference type="Proteomes" id="UP000078476">
    <property type="component" value="Unassembled WGS sequence"/>
</dbReference>
<proteinExistence type="predicted"/>
<evidence type="ECO:0000313" key="2">
    <source>
        <dbReference type="Proteomes" id="UP000078476"/>
    </source>
</evidence>
<protein>
    <recommendedName>
        <fullName evidence="3">Replication protein</fullName>
    </recommendedName>
</protein>
<reference evidence="1 2" key="1">
    <citation type="submission" date="2016-03" db="EMBL/GenBank/DDBJ databases">
        <authorList>
            <person name="Ploux O."/>
        </authorList>
    </citation>
    <scope>NUCLEOTIDE SEQUENCE [LARGE SCALE GENOMIC DNA]</scope>
    <source>
        <strain evidence="1 2">R-45370</strain>
    </source>
</reference>
<sequence>MATRKIQSGKEEHLTIPQDADFKNTQLDLFQTFLCNTPNEKDKLSNTIELWDSIPKYAISQQSMNEKRTKEGFLERLSKKFIYRELEYEIRITAAIIDTEEGEKAYYPSANEELVEDALRKIAAEQQRGFFDKPQFKSGVVFSLYLLRNELKKRGHARSYYEIVKSLNILSGSHIEIILPGGKGFAKTNFLPSLATVSRQNLKEDPDAKWVAHFHPLVTQSIDALSFRQFNYHQMMSHSTQLARWLHKKLSHNYTNASYTVPYQIWLSTIRRDSGLLEYKRANDSVRKFEEALSELKGNAVILSFERVKDVRGERNKIIDIKYSLSPSPEFVKDVKASNKRQKDFQEQNTNIR</sequence>
<comment type="caution">
    <text evidence="1">The sequence shown here is derived from an EMBL/GenBank/DDBJ whole genome shotgun (WGS) entry which is preliminary data.</text>
</comment>
<gene>
    <name evidence="1" type="ORF">A1359_02185</name>
</gene>
<dbReference type="RefSeq" id="WP_066988294.1">
    <property type="nucleotide sequence ID" value="NZ_LUUI01000171.1"/>
</dbReference>
<dbReference type="EMBL" id="LUUI01000171">
    <property type="protein sequence ID" value="OAI09348.1"/>
    <property type="molecule type" value="Genomic_DNA"/>
</dbReference>
<evidence type="ECO:0000313" key="1">
    <source>
        <dbReference type="EMBL" id="OAI09348.1"/>
    </source>
</evidence>
<evidence type="ECO:0008006" key="3">
    <source>
        <dbReference type="Google" id="ProtNLM"/>
    </source>
</evidence>